<accession>A0A162RZR8</accession>
<keyword evidence="2" id="KW-0472">Membrane</keyword>
<feature type="transmembrane region" description="Helical" evidence="2">
    <location>
        <begin position="65"/>
        <end position="85"/>
    </location>
</feature>
<name>A0A162RZR8_9CLOT</name>
<evidence type="ECO:0000313" key="4">
    <source>
        <dbReference type="EMBL" id="KZL90599.1"/>
    </source>
</evidence>
<comment type="similarity">
    <text evidence="1">Belongs to the EamA transporter family.</text>
</comment>
<keyword evidence="2" id="KW-1133">Transmembrane helix</keyword>
<feature type="transmembrane region" description="Helical" evidence="2">
    <location>
        <begin position="34"/>
        <end position="53"/>
    </location>
</feature>
<evidence type="ECO:0000259" key="3">
    <source>
        <dbReference type="Pfam" id="PF00892"/>
    </source>
</evidence>
<proteinExistence type="inferred from homology"/>
<dbReference type="STRING" id="1121326.CLMAG_43710"/>
<dbReference type="RefSeq" id="WP_242873094.1">
    <property type="nucleotide sequence ID" value="NZ_LWAE01000005.1"/>
</dbReference>
<comment type="caution">
    <text evidence="4">The sequence shown here is derived from an EMBL/GenBank/DDBJ whole genome shotgun (WGS) entry which is preliminary data.</text>
</comment>
<dbReference type="GO" id="GO:0016020">
    <property type="term" value="C:membrane"/>
    <property type="evidence" value="ECO:0007669"/>
    <property type="project" value="InterPro"/>
</dbReference>
<dbReference type="SUPFAM" id="SSF103481">
    <property type="entry name" value="Multidrug resistance efflux transporter EmrE"/>
    <property type="match status" value="1"/>
</dbReference>
<organism evidence="4 5">
    <name type="scientific">Clostridium magnum DSM 2767</name>
    <dbReference type="NCBI Taxonomy" id="1121326"/>
    <lineage>
        <taxon>Bacteria</taxon>
        <taxon>Bacillati</taxon>
        <taxon>Bacillota</taxon>
        <taxon>Clostridia</taxon>
        <taxon>Eubacteriales</taxon>
        <taxon>Clostridiaceae</taxon>
        <taxon>Clostridium</taxon>
    </lineage>
</organism>
<dbReference type="EMBL" id="LWAE01000005">
    <property type="protein sequence ID" value="KZL90599.1"/>
    <property type="molecule type" value="Genomic_DNA"/>
</dbReference>
<dbReference type="PATRIC" id="fig|1121326.3.peg.4435"/>
<evidence type="ECO:0000256" key="2">
    <source>
        <dbReference type="SAM" id="Phobius"/>
    </source>
</evidence>
<reference evidence="4 5" key="1">
    <citation type="submission" date="2016-04" db="EMBL/GenBank/DDBJ databases">
        <title>Genome sequence of Clostridium magnum DSM 2767.</title>
        <authorList>
            <person name="Poehlein A."/>
            <person name="Uhlig R."/>
            <person name="Fischer R."/>
            <person name="Bahl H."/>
            <person name="Daniel R."/>
        </authorList>
    </citation>
    <scope>NUCLEOTIDE SEQUENCE [LARGE SCALE GENOMIC DNA]</scope>
    <source>
        <strain evidence="4 5">DSM 2767</strain>
    </source>
</reference>
<keyword evidence="2" id="KW-0812">Transmembrane</keyword>
<dbReference type="Pfam" id="PF00892">
    <property type="entry name" value="EamA"/>
    <property type="match status" value="1"/>
</dbReference>
<feature type="domain" description="EamA" evidence="3">
    <location>
        <begin position="18"/>
        <end position="134"/>
    </location>
</feature>
<feature type="transmembrane region" description="Helical" evidence="2">
    <location>
        <begin position="105"/>
        <end position="134"/>
    </location>
</feature>
<keyword evidence="5" id="KW-1185">Reference proteome</keyword>
<gene>
    <name evidence="4" type="ORF">CLMAG_43710</name>
</gene>
<protein>
    <submittedName>
        <fullName evidence="4">EamA-like transporter family protein</fullName>
    </submittedName>
</protein>
<evidence type="ECO:0000256" key="1">
    <source>
        <dbReference type="ARBA" id="ARBA00007362"/>
    </source>
</evidence>
<dbReference type="InterPro" id="IPR000620">
    <property type="entry name" value="EamA_dom"/>
</dbReference>
<dbReference type="InterPro" id="IPR037185">
    <property type="entry name" value="EmrE-like"/>
</dbReference>
<dbReference type="Proteomes" id="UP000076603">
    <property type="component" value="Unassembled WGS sequence"/>
</dbReference>
<sequence length="158" mass="17943">MDVDVFVALDGNYIWNFIGFWDITKKKAFKQNSVVSVLAFYSIFCFIFVSFEFSNAINLSGDKILIIFIKTFIIFFSWVLGFTAIKQLPISIVTPFDTVNPLFSIILGIIILGESLGLLQGVGIVIMLVAYYFIGKVGSKEITKVFKNKYLLLFYDIQ</sequence>
<evidence type="ECO:0000313" key="5">
    <source>
        <dbReference type="Proteomes" id="UP000076603"/>
    </source>
</evidence>
<dbReference type="AlphaFoldDB" id="A0A162RZR8"/>